<dbReference type="PANTHER" id="PTHR43792:SF1">
    <property type="entry name" value="N-ACETYLTRANSFERASE DOMAIN-CONTAINING PROTEIN"/>
    <property type="match status" value="1"/>
</dbReference>
<dbReference type="PANTHER" id="PTHR43792">
    <property type="entry name" value="GNAT FAMILY, PUTATIVE (AFU_ORTHOLOGUE AFUA_3G00765)-RELATED-RELATED"/>
    <property type="match status" value="1"/>
</dbReference>
<dbReference type="InterPro" id="IPR016181">
    <property type="entry name" value="Acyl_CoA_acyltransferase"/>
</dbReference>
<dbReference type="InterPro" id="IPR051531">
    <property type="entry name" value="N-acetyltransferase"/>
</dbReference>
<evidence type="ECO:0000313" key="3">
    <source>
        <dbReference type="Proteomes" id="UP000243591"/>
    </source>
</evidence>
<dbReference type="Pfam" id="PF13302">
    <property type="entry name" value="Acetyltransf_3"/>
    <property type="match status" value="1"/>
</dbReference>
<name>A0A1D2JY56_BROTH</name>
<evidence type="ECO:0000259" key="1">
    <source>
        <dbReference type="PROSITE" id="PS51186"/>
    </source>
</evidence>
<dbReference type="PROSITE" id="PS51186">
    <property type="entry name" value="GNAT"/>
    <property type="match status" value="1"/>
</dbReference>
<dbReference type="Gene3D" id="3.40.630.30">
    <property type="match status" value="1"/>
</dbReference>
<protein>
    <submittedName>
        <fullName evidence="2">N-acetyltransferase</fullName>
    </submittedName>
</protein>
<dbReference type="EMBL" id="CP023483">
    <property type="protein sequence ID" value="ATF26162.1"/>
    <property type="molecule type" value="Genomic_DNA"/>
</dbReference>
<evidence type="ECO:0000313" key="2">
    <source>
        <dbReference type="EMBL" id="ATF26162.1"/>
    </source>
</evidence>
<feature type="domain" description="N-acetyltransferase" evidence="1">
    <location>
        <begin position="17"/>
        <end position="167"/>
    </location>
</feature>
<accession>A0A1D2JY56</accession>
<dbReference type="InterPro" id="IPR000182">
    <property type="entry name" value="GNAT_dom"/>
</dbReference>
<dbReference type="AlphaFoldDB" id="A0A1D2JY56"/>
<dbReference type="GeneID" id="66537166"/>
<organism evidence="2 3">
    <name type="scientific">Brochothrix thermosphacta</name>
    <name type="common">Microbacterium thermosphactum</name>
    <dbReference type="NCBI Taxonomy" id="2756"/>
    <lineage>
        <taxon>Bacteria</taxon>
        <taxon>Bacillati</taxon>
        <taxon>Bacillota</taxon>
        <taxon>Bacilli</taxon>
        <taxon>Bacillales</taxon>
        <taxon>Listeriaceae</taxon>
        <taxon>Brochothrix</taxon>
    </lineage>
</organism>
<keyword evidence="2" id="KW-0808">Transferase</keyword>
<keyword evidence="3" id="KW-1185">Reference proteome</keyword>
<dbReference type="OrthoDB" id="9785602at2"/>
<gene>
    <name evidence="2" type="ORF">CNY62_07025</name>
</gene>
<dbReference type="SUPFAM" id="SSF55729">
    <property type="entry name" value="Acyl-CoA N-acyltransferases (Nat)"/>
    <property type="match status" value="1"/>
</dbReference>
<dbReference type="GO" id="GO:0016747">
    <property type="term" value="F:acyltransferase activity, transferring groups other than amino-acyl groups"/>
    <property type="evidence" value="ECO:0007669"/>
    <property type="project" value="InterPro"/>
</dbReference>
<dbReference type="RefSeq" id="WP_051535944.1">
    <property type="nucleotide sequence ID" value="NZ_CBCPHX010000006.1"/>
</dbReference>
<sequence length="180" mass="20971">MLKSSSTFKRALDSSRLTLTPLTMIDAVDLLSLWSEAETMHYLHVKPLDDLSTVQDMVKMLEDDRFAIRYAIRLKANGSLIGTVGINDWTPKGIEIGYELHAMYRRQGFMREVFLCLLPFIWSLTDDSIYAKVDSANMPSKELLRSFNFEQQFQSWEFNVELDKNIHISYFILQKKNFLT</sequence>
<proteinExistence type="predicted"/>
<dbReference type="STRING" id="2756.BFR44_09975"/>
<dbReference type="KEGG" id="bths:CNY62_07025"/>
<dbReference type="Proteomes" id="UP000243591">
    <property type="component" value="Chromosome"/>
</dbReference>
<reference evidence="2 3" key="1">
    <citation type="submission" date="2017-09" db="EMBL/GenBank/DDBJ databases">
        <title>Complete Genome Sequences of Two Strains of the Meat Spoilage Bacterium Brochothrix thermosphacta Isolated from Ground Chicken.</title>
        <authorList>
            <person name="Paoli G.C."/>
            <person name="Wijey C."/>
            <person name="Chen C.-Y."/>
            <person name="Nguyen L."/>
            <person name="Yan X."/>
            <person name="Irwin P.L."/>
        </authorList>
    </citation>
    <scope>NUCLEOTIDE SEQUENCE [LARGE SCALE GENOMIC DNA]</scope>
    <source>
        <strain evidence="2 3">BI</strain>
    </source>
</reference>